<keyword evidence="2" id="KW-1185">Reference proteome</keyword>
<name>A0A3A2ZSQ9_9EURO</name>
<sequence>MASSEALQLHKDRLSAEELNLQDPYVSSSLSLFAIHNVVRRNLASCAEHAKTVTGSNVAPFITYAKYTLHVTGDQLESVEKIWFPVFSEYDSRFSAQTMAHAPLKEKVALLNEMLTTENTLESNLPTKIADTFTELRNEIEVQYDIEEDLSNCLGRRVPLDKIKAMEKQQEERRKADVKTYGHLWTAVYMLRSLNPKERAIFPPGIPKFVASGMLTAGAMQFRKYVSSLFD</sequence>
<dbReference type="Proteomes" id="UP000266188">
    <property type="component" value="Unassembled WGS sequence"/>
</dbReference>
<evidence type="ECO:0000313" key="2">
    <source>
        <dbReference type="Proteomes" id="UP000266188"/>
    </source>
</evidence>
<proteinExistence type="predicted"/>
<dbReference type="EMBL" id="MVGC01000173">
    <property type="protein sequence ID" value="RJE22344.1"/>
    <property type="molecule type" value="Genomic_DNA"/>
</dbReference>
<gene>
    <name evidence="1" type="ORF">PHISCL_05322</name>
</gene>
<dbReference type="STRING" id="2070753.A0A3A2ZSQ9"/>
<dbReference type="AlphaFoldDB" id="A0A3A2ZSQ9"/>
<dbReference type="OrthoDB" id="5282072at2759"/>
<protein>
    <submittedName>
        <fullName evidence="1">Uncharacterized protein</fullName>
    </submittedName>
</protein>
<comment type="caution">
    <text evidence="1">The sequence shown here is derived from an EMBL/GenBank/DDBJ whole genome shotgun (WGS) entry which is preliminary data.</text>
</comment>
<accession>A0A3A2ZSQ9</accession>
<reference evidence="2" key="1">
    <citation type="submission" date="2017-02" db="EMBL/GenBank/DDBJ databases">
        <authorList>
            <person name="Tafer H."/>
            <person name="Lopandic K."/>
        </authorList>
    </citation>
    <scope>NUCLEOTIDE SEQUENCE [LARGE SCALE GENOMIC DNA]</scope>
    <source>
        <strain evidence="2">CBS 366.77</strain>
    </source>
</reference>
<organism evidence="1 2">
    <name type="scientific">Aspergillus sclerotialis</name>
    <dbReference type="NCBI Taxonomy" id="2070753"/>
    <lineage>
        <taxon>Eukaryota</taxon>
        <taxon>Fungi</taxon>
        <taxon>Dikarya</taxon>
        <taxon>Ascomycota</taxon>
        <taxon>Pezizomycotina</taxon>
        <taxon>Eurotiomycetes</taxon>
        <taxon>Eurotiomycetidae</taxon>
        <taxon>Eurotiales</taxon>
        <taxon>Aspergillaceae</taxon>
        <taxon>Aspergillus</taxon>
        <taxon>Aspergillus subgen. Polypaecilum</taxon>
    </lineage>
</organism>
<evidence type="ECO:0000313" key="1">
    <source>
        <dbReference type="EMBL" id="RJE22344.1"/>
    </source>
</evidence>